<evidence type="ECO:0000256" key="1">
    <source>
        <dbReference type="ARBA" id="ARBA00004651"/>
    </source>
</evidence>
<organism evidence="7 8">
    <name type="scientific">Candidatus Thiodiazotropha endoloripes</name>
    <dbReference type="NCBI Taxonomy" id="1818881"/>
    <lineage>
        <taxon>Bacteria</taxon>
        <taxon>Pseudomonadati</taxon>
        <taxon>Pseudomonadota</taxon>
        <taxon>Gammaproteobacteria</taxon>
        <taxon>Chromatiales</taxon>
        <taxon>Sedimenticolaceae</taxon>
        <taxon>Candidatus Thiodiazotropha</taxon>
    </lineage>
</organism>
<dbReference type="STRING" id="1818881.A3196_08320"/>
<keyword evidence="8" id="KW-1185">Reference proteome</keyword>
<feature type="transmembrane region" description="Helical" evidence="6">
    <location>
        <begin position="214"/>
        <end position="235"/>
    </location>
</feature>
<feature type="transmembrane region" description="Helical" evidence="6">
    <location>
        <begin position="49"/>
        <end position="68"/>
    </location>
</feature>
<dbReference type="Pfam" id="PF03706">
    <property type="entry name" value="LPG_synthase_TM"/>
    <property type="match status" value="1"/>
</dbReference>
<evidence type="ECO:0000256" key="6">
    <source>
        <dbReference type="SAM" id="Phobius"/>
    </source>
</evidence>
<evidence type="ECO:0000256" key="5">
    <source>
        <dbReference type="ARBA" id="ARBA00023136"/>
    </source>
</evidence>
<dbReference type="RefSeq" id="WP_069024355.1">
    <property type="nucleotide sequence ID" value="NZ_LVJZ01000003.1"/>
</dbReference>
<dbReference type="InterPro" id="IPR022791">
    <property type="entry name" value="L-PG_synthase/AglD"/>
</dbReference>
<proteinExistence type="predicted"/>
<dbReference type="EMBL" id="LVJZ01000003">
    <property type="protein sequence ID" value="ODB96759.1"/>
    <property type="molecule type" value="Genomic_DNA"/>
</dbReference>
<sequence>MSTNQSNELQQRLMRPLLWSILAAIAIYGVSVVASDFQAVTESLGKLSLMDWSIVLGLSLVNYSLRFIRWEIYLNRLQSRIPVLRSFAYYLGGFAFTTTPGKAGEAVRSLYLKRHGVSYTASLAAFFTERFTDLVAMVLLALVAAITFPEYQWLVIVITVFILAMLPFIHVRSFHALISRYLHKLNSERLRSFGLKVLDLLASASTLLRSGPLYAGLGLGLVAWAAEGVAFYVILQSLEIETSIEMAVGIYSVSVLAGAISFIPGGLGGTEAVMVLLLTLIGADTSAAIAATLICRLATLWFAVLIGGIIIGSLELIDKDKNFQAPDVQN</sequence>
<evidence type="ECO:0000256" key="3">
    <source>
        <dbReference type="ARBA" id="ARBA00022692"/>
    </source>
</evidence>
<keyword evidence="4 6" id="KW-1133">Transmembrane helix</keyword>
<dbReference type="Proteomes" id="UP000094849">
    <property type="component" value="Unassembled WGS sequence"/>
</dbReference>
<keyword evidence="3 6" id="KW-0812">Transmembrane</keyword>
<feature type="transmembrane region" description="Helical" evidence="6">
    <location>
        <begin position="123"/>
        <end position="145"/>
    </location>
</feature>
<dbReference type="PANTHER" id="PTHR39087">
    <property type="entry name" value="UPF0104 MEMBRANE PROTEIN MJ1595"/>
    <property type="match status" value="1"/>
</dbReference>
<evidence type="ECO:0000256" key="2">
    <source>
        <dbReference type="ARBA" id="ARBA00022475"/>
    </source>
</evidence>
<evidence type="ECO:0000256" key="4">
    <source>
        <dbReference type="ARBA" id="ARBA00022989"/>
    </source>
</evidence>
<comment type="subcellular location">
    <subcellularLocation>
        <location evidence="1">Cell membrane</location>
        <topology evidence="1">Multi-pass membrane protein</topology>
    </subcellularLocation>
</comment>
<comment type="caution">
    <text evidence="7">The sequence shown here is derived from an EMBL/GenBank/DDBJ whole genome shotgun (WGS) entry which is preliminary data.</text>
</comment>
<feature type="transmembrane region" description="Helical" evidence="6">
    <location>
        <begin position="247"/>
        <end position="267"/>
    </location>
</feature>
<evidence type="ECO:0000313" key="8">
    <source>
        <dbReference type="Proteomes" id="UP000094849"/>
    </source>
</evidence>
<feature type="transmembrane region" description="Helical" evidence="6">
    <location>
        <begin position="287"/>
        <end position="311"/>
    </location>
</feature>
<keyword evidence="2" id="KW-1003">Cell membrane</keyword>
<dbReference type="PANTHER" id="PTHR39087:SF2">
    <property type="entry name" value="UPF0104 MEMBRANE PROTEIN MJ1595"/>
    <property type="match status" value="1"/>
</dbReference>
<evidence type="ECO:0000313" key="7">
    <source>
        <dbReference type="EMBL" id="ODB96759.1"/>
    </source>
</evidence>
<dbReference type="NCBIfam" id="TIGR00374">
    <property type="entry name" value="flippase-like domain"/>
    <property type="match status" value="1"/>
</dbReference>
<reference evidence="7 8" key="1">
    <citation type="submission" date="2016-03" db="EMBL/GenBank/DDBJ databases">
        <title>Chemosynthetic sulphur-oxidizing symbionts of marine invertebrate animals are capable of nitrogen fixation.</title>
        <authorList>
            <person name="Petersen J.M."/>
            <person name="Kemper A."/>
            <person name="Gruber-Vodicka H."/>
            <person name="Cardini U."/>
            <person name="Geest Mvander."/>
            <person name="Kleiner M."/>
            <person name="Bulgheresi S."/>
            <person name="Fussmann M."/>
            <person name="Herbold C."/>
            <person name="Seah B.K.B."/>
            <person name="Antony C.Paul."/>
            <person name="Liu D."/>
            <person name="Belitz A."/>
            <person name="Weber M."/>
        </authorList>
    </citation>
    <scope>NUCLEOTIDE SEQUENCE [LARGE SCALE GENOMIC DNA]</scope>
    <source>
        <strain evidence="7">G_D</strain>
    </source>
</reference>
<gene>
    <name evidence="7" type="ORF">A3196_08320</name>
</gene>
<dbReference type="GO" id="GO:0005886">
    <property type="term" value="C:plasma membrane"/>
    <property type="evidence" value="ECO:0007669"/>
    <property type="project" value="UniProtKB-SubCell"/>
</dbReference>
<feature type="transmembrane region" description="Helical" evidence="6">
    <location>
        <begin position="151"/>
        <end position="169"/>
    </location>
</feature>
<feature type="transmembrane region" description="Helical" evidence="6">
    <location>
        <begin position="17"/>
        <end position="37"/>
    </location>
</feature>
<keyword evidence="5 6" id="KW-0472">Membrane</keyword>
<name>A0A1E2UPY0_9GAMM</name>
<evidence type="ECO:0008006" key="9">
    <source>
        <dbReference type="Google" id="ProtNLM"/>
    </source>
</evidence>
<protein>
    <recommendedName>
        <fullName evidence="9">TIGR00374 family protein</fullName>
    </recommendedName>
</protein>
<accession>A0A1E2UPY0</accession>
<dbReference type="AlphaFoldDB" id="A0A1E2UPY0"/>